<dbReference type="Pfam" id="PF01593">
    <property type="entry name" value="Amino_oxidase"/>
    <property type="match status" value="2"/>
</dbReference>
<dbReference type="GO" id="GO:0016491">
    <property type="term" value="F:oxidoreductase activity"/>
    <property type="evidence" value="ECO:0007669"/>
    <property type="project" value="InterPro"/>
</dbReference>
<dbReference type="PANTHER" id="PTHR10742:SF410">
    <property type="entry name" value="LYSINE-SPECIFIC HISTONE DEMETHYLASE 2"/>
    <property type="match status" value="1"/>
</dbReference>
<evidence type="ECO:0000313" key="4">
    <source>
        <dbReference type="Proteomes" id="UP000241085"/>
    </source>
</evidence>
<dbReference type="AlphaFoldDB" id="A0A2T4UR04"/>
<evidence type="ECO:0000313" key="3">
    <source>
        <dbReference type="EMBL" id="PTL71943.1"/>
    </source>
</evidence>
<proteinExistence type="predicted"/>
<evidence type="ECO:0000256" key="1">
    <source>
        <dbReference type="SAM" id="MobiDB-lite"/>
    </source>
</evidence>
<dbReference type="Gene3D" id="3.50.50.60">
    <property type="entry name" value="FAD/NAD(P)-binding domain"/>
    <property type="match status" value="2"/>
</dbReference>
<dbReference type="InterPro" id="IPR050281">
    <property type="entry name" value="Flavin_monoamine_oxidase"/>
</dbReference>
<protein>
    <recommendedName>
        <fullName evidence="2">Amine oxidase domain-containing protein</fullName>
    </recommendedName>
</protein>
<name>A0A2T4UR04_9MICO</name>
<dbReference type="EMBL" id="PZPL01000001">
    <property type="protein sequence ID" value="PTL71943.1"/>
    <property type="molecule type" value="Genomic_DNA"/>
</dbReference>
<feature type="domain" description="Amine oxidase" evidence="2">
    <location>
        <begin position="141"/>
        <end position="487"/>
    </location>
</feature>
<feature type="compositionally biased region" description="Low complexity" evidence="1">
    <location>
        <begin position="34"/>
        <end position="51"/>
    </location>
</feature>
<dbReference type="SUPFAM" id="SSF54373">
    <property type="entry name" value="FAD-linked reductases, C-terminal domain"/>
    <property type="match status" value="1"/>
</dbReference>
<dbReference type="SUPFAM" id="SSF51905">
    <property type="entry name" value="FAD/NAD(P)-binding domain"/>
    <property type="match status" value="2"/>
</dbReference>
<dbReference type="PANTHER" id="PTHR10742">
    <property type="entry name" value="FLAVIN MONOAMINE OXIDASE"/>
    <property type="match status" value="1"/>
</dbReference>
<accession>A0A2T4UR04</accession>
<evidence type="ECO:0000259" key="2">
    <source>
        <dbReference type="Pfam" id="PF01593"/>
    </source>
</evidence>
<dbReference type="Gene3D" id="3.90.660.10">
    <property type="match status" value="2"/>
</dbReference>
<feature type="region of interest" description="Disordered" evidence="1">
    <location>
        <begin position="28"/>
        <end position="51"/>
    </location>
</feature>
<dbReference type="InterPro" id="IPR036188">
    <property type="entry name" value="FAD/NAD-bd_sf"/>
</dbReference>
<dbReference type="InterPro" id="IPR006311">
    <property type="entry name" value="TAT_signal"/>
</dbReference>
<dbReference type="InterPro" id="IPR002937">
    <property type="entry name" value="Amino_oxidase"/>
</dbReference>
<gene>
    <name evidence="3" type="ORF">C1I63_03210</name>
</gene>
<dbReference type="PROSITE" id="PS51318">
    <property type="entry name" value="TAT"/>
    <property type="match status" value="1"/>
</dbReference>
<comment type="caution">
    <text evidence="3">The sequence shown here is derived from an EMBL/GenBank/DDBJ whole genome shotgun (WGS) entry which is preliminary data.</text>
</comment>
<keyword evidence="4" id="KW-1185">Reference proteome</keyword>
<organism evidence="3 4">
    <name type="scientific">Rathayibacter caricis DSM 15933</name>
    <dbReference type="NCBI Taxonomy" id="1328867"/>
    <lineage>
        <taxon>Bacteria</taxon>
        <taxon>Bacillati</taxon>
        <taxon>Actinomycetota</taxon>
        <taxon>Actinomycetes</taxon>
        <taxon>Micrococcales</taxon>
        <taxon>Microbacteriaceae</taxon>
        <taxon>Rathayibacter</taxon>
    </lineage>
</organism>
<sequence>MSGMTIGRRTFLSGAATGVGLLVLAGCTPPRPTPTRSVTKAPVPTPSTTAVPTPSAFVRSAWGTDPFALGSTSYLPVGATPEHRDDLAQNVLDRVFFAGEATDSSEPGTLQGAWNSGVRAAGEIAAVAGDGERIAIVGAGLAGAIAARRLVDAGYDVTLVEARERTGGRIATTQPDGWPVAVDSGAWALAGAGPALRESVLDAGVGTTPIDLAAIRSVAPDGSVLDVGTTGADALTRALEWGAEQSEDVPLAEAFAGSGAADPAEAEAGSGDGEPERVAAFLAGGAALTTGAAPAELSSWYGLGDASAATTAQELDDDSERADAVLTDGLAPLVASLLEDVEVSLRAVVSGIGYDEEGASVRLATGESFSADRVLVTVPIGVLKTDAIVFDPPLPFAHRTAIAAIGSGVVETLWLRFDESFWDADADAVSAVRWSLVGSEAGITEWVNLQPVTGETVLIGLVGADQALSLQALSDDELLTVAVTALEPFAVVPG</sequence>
<dbReference type="Proteomes" id="UP000241085">
    <property type="component" value="Unassembled WGS sequence"/>
</dbReference>
<feature type="domain" description="Amine oxidase" evidence="2">
    <location>
        <begin position="50"/>
        <end position="124"/>
    </location>
</feature>
<reference evidence="3 4" key="1">
    <citation type="submission" date="2018-03" db="EMBL/GenBank/DDBJ databases">
        <title>Bacteriophage NCPPB3778 and a type I-E CRISPR drive the evolution of the US Biological Select Agent, Rathayibacter toxicus.</title>
        <authorList>
            <person name="Davis E.W.II."/>
            <person name="Tabima J.F."/>
            <person name="Weisberg A.J."/>
            <person name="Dantas Lopes L."/>
            <person name="Wiseman M.S."/>
            <person name="Wiseman M.S."/>
            <person name="Pupko T."/>
            <person name="Belcher M.S."/>
            <person name="Sechler A.J."/>
            <person name="Tancos M.A."/>
            <person name="Schroeder B.K."/>
            <person name="Murray T.D."/>
            <person name="Luster D.G."/>
            <person name="Schneider W.L."/>
            <person name="Rogers E."/>
            <person name="Andreote F.D."/>
            <person name="Grunwald N.J."/>
            <person name="Putnam M.L."/>
            <person name="Chang J.H."/>
        </authorList>
    </citation>
    <scope>NUCLEOTIDE SEQUENCE [LARGE SCALE GENOMIC DNA]</scope>
    <source>
        <strain evidence="3 4">DSM 15933</strain>
    </source>
</reference>